<comment type="similarity">
    <text evidence="2">Belongs to the ComB family.</text>
</comment>
<keyword evidence="9" id="KW-1185">Reference proteome</keyword>
<evidence type="ECO:0000313" key="8">
    <source>
        <dbReference type="EMBL" id="MFD2617935.1"/>
    </source>
</evidence>
<evidence type="ECO:0000256" key="5">
    <source>
        <dbReference type="ARBA" id="ARBA00022801"/>
    </source>
</evidence>
<comment type="caution">
    <text evidence="8">The sequence shown here is derived from an EMBL/GenBank/DDBJ whole genome shotgun (WGS) entry which is preliminary data.</text>
</comment>
<reference evidence="9" key="1">
    <citation type="journal article" date="2019" name="Int. J. Syst. Evol. Microbiol.">
        <title>The Global Catalogue of Microorganisms (GCM) 10K type strain sequencing project: providing services to taxonomists for standard genome sequencing and annotation.</title>
        <authorList>
            <consortium name="The Broad Institute Genomics Platform"/>
            <consortium name="The Broad Institute Genome Sequencing Center for Infectious Disease"/>
            <person name="Wu L."/>
            <person name="Ma J."/>
        </authorList>
    </citation>
    <scope>NUCLEOTIDE SEQUENCE [LARGE SCALE GENOMIC DNA]</scope>
    <source>
        <strain evidence="9">TISTR 2241</strain>
    </source>
</reference>
<dbReference type="SUPFAM" id="SSF142823">
    <property type="entry name" value="ComB-like"/>
    <property type="match status" value="1"/>
</dbReference>
<sequence>MRIDTVATLEDIKNEHIDNRTVIVIDVLRASSTIVTALESGFTSVIPVKTKTEALAMRSLNSIVSGEWHGKKLDGFDYNNSPSILQKKTTHTGKELILTTTNGTRAIEKAASANKLLIGCFLNASSCIKEAINQNRNLTLYCAGTRGEFALEDGLAAGLMVSIIRTRVPSTETCDFSKAMETCYLQLAKRLPDILFSTITGKRLFENLNSEDIKYCGQVDISNIVPILIENRIVSIHPS</sequence>
<dbReference type="PANTHER" id="PTHR37311:SF1">
    <property type="entry name" value="2-PHOSPHOSULFOLACTATE PHOSPHATASE-RELATED"/>
    <property type="match status" value="1"/>
</dbReference>
<dbReference type="InterPro" id="IPR005238">
    <property type="entry name" value="ComB-like"/>
</dbReference>
<keyword evidence="6" id="KW-0460">Magnesium</keyword>
<organism evidence="8 9">
    <name type="scientific">Terrilactibacillus laevilacticus</name>
    <dbReference type="NCBI Taxonomy" id="1380157"/>
    <lineage>
        <taxon>Bacteria</taxon>
        <taxon>Bacillati</taxon>
        <taxon>Bacillota</taxon>
        <taxon>Bacilli</taxon>
        <taxon>Bacillales</taxon>
        <taxon>Bacillaceae</taxon>
        <taxon>Terrilactibacillus</taxon>
    </lineage>
</organism>
<dbReference type="Pfam" id="PF04029">
    <property type="entry name" value="2-ph_phosp"/>
    <property type="match status" value="1"/>
</dbReference>
<evidence type="ECO:0000256" key="4">
    <source>
        <dbReference type="ARBA" id="ARBA00021948"/>
    </source>
</evidence>
<dbReference type="EMBL" id="JBHUMR010000014">
    <property type="protein sequence ID" value="MFD2617935.1"/>
    <property type="molecule type" value="Genomic_DNA"/>
</dbReference>
<evidence type="ECO:0000256" key="3">
    <source>
        <dbReference type="ARBA" id="ARBA00012953"/>
    </source>
</evidence>
<dbReference type="Gene3D" id="3.90.1560.10">
    <property type="entry name" value="ComB-like"/>
    <property type="match status" value="1"/>
</dbReference>
<protein>
    <recommendedName>
        <fullName evidence="4">Probable 2-phosphosulfolactate phosphatase</fullName>
        <ecNumber evidence="3">3.1.3.71</ecNumber>
    </recommendedName>
</protein>
<evidence type="ECO:0000256" key="1">
    <source>
        <dbReference type="ARBA" id="ARBA00001946"/>
    </source>
</evidence>
<dbReference type="PANTHER" id="PTHR37311">
    <property type="entry name" value="2-PHOSPHOSULFOLACTATE PHOSPHATASE-RELATED"/>
    <property type="match status" value="1"/>
</dbReference>
<dbReference type="RefSeq" id="WP_141190412.1">
    <property type="nucleotide sequence ID" value="NZ_JBHUMR010000014.1"/>
</dbReference>
<evidence type="ECO:0000256" key="6">
    <source>
        <dbReference type="ARBA" id="ARBA00022842"/>
    </source>
</evidence>
<comment type="catalytic activity">
    <reaction evidence="7">
        <text>(2R)-O-phospho-3-sulfolactate + H2O = (2R)-3-sulfolactate + phosphate</text>
        <dbReference type="Rhea" id="RHEA:23416"/>
        <dbReference type="ChEBI" id="CHEBI:15377"/>
        <dbReference type="ChEBI" id="CHEBI:15597"/>
        <dbReference type="ChEBI" id="CHEBI:43474"/>
        <dbReference type="ChEBI" id="CHEBI:58738"/>
        <dbReference type="EC" id="3.1.3.71"/>
    </reaction>
</comment>
<gene>
    <name evidence="8" type="ORF">ACFSTF_11510</name>
</gene>
<dbReference type="InterPro" id="IPR036702">
    <property type="entry name" value="ComB-like_sf"/>
</dbReference>
<accession>A0ABW5PSP3</accession>
<comment type="cofactor">
    <cofactor evidence="1">
        <name>Mg(2+)</name>
        <dbReference type="ChEBI" id="CHEBI:18420"/>
    </cofactor>
</comment>
<dbReference type="Proteomes" id="UP001597458">
    <property type="component" value="Unassembled WGS sequence"/>
</dbReference>
<keyword evidence="5" id="KW-0378">Hydrolase</keyword>
<evidence type="ECO:0000256" key="7">
    <source>
        <dbReference type="ARBA" id="ARBA00033711"/>
    </source>
</evidence>
<name>A0ABW5PSP3_9BACI</name>
<evidence type="ECO:0000256" key="2">
    <source>
        <dbReference type="ARBA" id="ARBA00009997"/>
    </source>
</evidence>
<dbReference type="EC" id="3.1.3.71" evidence="3"/>
<proteinExistence type="inferred from homology"/>
<evidence type="ECO:0000313" key="9">
    <source>
        <dbReference type="Proteomes" id="UP001597458"/>
    </source>
</evidence>